<accession>A0ABV6ZZ31</accession>
<organism evidence="2 3">
    <name type="scientific">Hyphobacterium vulgare</name>
    <dbReference type="NCBI Taxonomy" id="1736751"/>
    <lineage>
        <taxon>Bacteria</taxon>
        <taxon>Pseudomonadati</taxon>
        <taxon>Pseudomonadota</taxon>
        <taxon>Alphaproteobacteria</taxon>
        <taxon>Maricaulales</taxon>
        <taxon>Maricaulaceae</taxon>
        <taxon>Hyphobacterium</taxon>
    </lineage>
</organism>
<keyword evidence="1" id="KW-0812">Transmembrane</keyword>
<reference evidence="3" key="1">
    <citation type="journal article" date="2019" name="Int. J. Syst. Evol. Microbiol.">
        <title>The Global Catalogue of Microorganisms (GCM) 10K type strain sequencing project: providing services to taxonomists for standard genome sequencing and annotation.</title>
        <authorList>
            <consortium name="The Broad Institute Genomics Platform"/>
            <consortium name="The Broad Institute Genome Sequencing Center for Infectious Disease"/>
            <person name="Wu L."/>
            <person name="Ma J."/>
        </authorList>
    </citation>
    <scope>NUCLEOTIDE SEQUENCE [LARGE SCALE GENOMIC DNA]</scope>
    <source>
        <strain evidence="3">KCTC 52487</strain>
    </source>
</reference>
<evidence type="ECO:0000256" key="1">
    <source>
        <dbReference type="SAM" id="Phobius"/>
    </source>
</evidence>
<protein>
    <submittedName>
        <fullName evidence="2">Uncharacterized protein</fullName>
    </submittedName>
</protein>
<evidence type="ECO:0000313" key="2">
    <source>
        <dbReference type="EMBL" id="MFC2926659.1"/>
    </source>
</evidence>
<keyword evidence="3" id="KW-1185">Reference proteome</keyword>
<dbReference type="Proteomes" id="UP001595379">
    <property type="component" value="Unassembled WGS sequence"/>
</dbReference>
<keyword evidence="1" id="KW-1133">Transmembrane helix</keyword>
<comment type="caution">
    <text evidence="2">The sequence shown here is derived from an EMBL/GenBank/DDBJ whole genome shotgun (WGS) entry which is preliminary data.</text>
</comment>
<name>A0ABV6ZZ31_9PROT</name>
<feature type="transmembrane region" description="Helical" evidence="1">
    <location>
        <begin position="15"/>
        <end position="38"/>
    </location>
</feature>
<keyword evidence="1" id="KW-0472">Membrane</keyword>
<gene>
    <name evidence="2" type="ORF">ACFOOR_11130</name>
</gene>
<proteinExistence type="predicted"/>
<evidence type="ECO:0000313" key="3">
    <source>
        <dbReference type="Proteomes" id="UP001595379"/>
    </source>
</evidence>
<dbReference type="EMBL" id="JBHRSV010000020">
    <property type="protein sequence ID" value="MFC2926659.1"/>
    <property type="molecule type" value="Genomic_DNA"/>
</dbReference>
<dbReference type="RefSeq" id="WP_343164705.1">
    <property type="nucleotide sequence ID" value="NZ_JBHRSV010000020.1"/>
</dbReference>
<sequence length="242" mass="27331">MILARISKAIREQNWFAVALEFIIVIAGVVIGFQVTAWNAARVNQAREAAYIERLRDDFVDIETTTRGGIESYTEMFEAADRIMAFIESGEAEPADDAAFRSDLSSILLGTIPPPRSTTFREMESAGQLSLISDPELREMLIEIDALLARYDRVFAFVFTQQDRYGEYLNRYLVYQDTLGESGVPDVPGVSRYDLAAMRADPQFLPAMSTLRRGHGFNVYWLHSVQAEVTTLRAELDERIAE</sequence>